<dbReference type="AlphaFoldDB" id="A0ABD6EJX7"/>
<proteinExistence type="predicted"/>
<feature type="compositionally biased region" description="Polar residues" evidence="2">
    <location>
        <begin position="138"/>
        <end position="149"/>
    </location>
</feature>
<dbReference type="EMBL" id="JBGFUD010001985">
    <property type="protein sequence ID" value="MFH4976997.1"/>
    <property type="molecule type" value="Genomic_DNA"/>
</dbReference>
<evidence type="ECO:0000259" key="3">
    <source>
        <dbReference type="Pfam" id="PF20302"/>
    </source>
</evidence>
<evidence type="ECO:0000313" key="4">
    <source>
        <dbReference type="EMBL" id="MFH4976997.1"/>
    </source>
</evidence>
<name>A0ABD6EJX7_9BILA</name>
<keyword evidence="1" id="KW-0175">Coiled coil</keyword>
<evidence type="ECO:0000256" key="2">
    <source>
        <dbReference type="SAM" id="MobiDB-lite"/>
    </source>
</evidence>
<keyword evidence="5" id="KW-1185">Reference proteome</keyword>
<dbReference type="Pfam" id="PF20302">
    <property type="entry name" value="HisK-N-like"/>
    <property type="match status" value="1"/>
</dbReference>
<feature type="compositionally biased region" description="Low complexity" evidence="2">
    <location>
        <begin position="236"/>
        <end position="253"/>
    </location>
</feature>
<dbReference type="InterPro" id="IPR046873">
    <property type="entry name" value="HisK-N-like"/>
</dbReference>
<dbReference type="Proteomes" id="UP001608902">
    <property type="component" value="Unassembled WGS sequence"/>
</dbReference>
<comment type="caution">
    <text evidence="4">The sequence shown here is derived from an EMBL/GenBank/DDBJ whole genome shotgun (WGS) entry which is preliminary data.</text>
</comment>
<dbReference type="SUPFAM" id="SSF47769">
    <property type="entry name" value="SAM/Pointed domain"/>
    <property type="match status" value="1"/>
</dbReference>
<evidence type="ECO:0000256" key="1">
    <source>
        <dbReference type="SAM" id="Coils"/>
    </source>
</evidence>
<feature type="compositionally biased region" description="Polar residues" evidence="2">
    <location>
        <begin position="254"/>
        <end position="279"/>
    </location>
</feature>
<accession>A0ABD6EJX7</accession>
<feature type="region of interest" description="Disordered" evidence="2">
    <location>
        <begin position="138"/>
        <end position="162"/>
    </location>
</feature>
<protein>
    <recommendedName>
        <fullName evidence="3">MAP3K HisK-N-like globin domain-containing protein</fullName>
    </recommendedName>
</protein>
<feature type="region of interest" description="Disordered" evidence="2">
    <location>
        <begin position="233"/>
        <end position="279"/>
    </location>
</feature>
<feature type="coiled-coil region" evidence="1">
    <location>
        <begin position="177"/>
        <end position="211"/>
    </location>
</feature>
<feature type="domain" description="MAP3K HisK-N-like globin" evidence="3">
    <location>
        <begin position="14"/>
        <end position="124"/>
    </location>
</feature>
<dbReference type="InterPro" id="IPR013761">
    <property type="entry name" value="SAM/pointed_sf"/>
</dbReference>
<reference evidence="4 5" key="1">
    <citation type="submission" date="2024-08" db="EMBL/GenBank/DDBJ databases">
        <title>Gnathostoma spinigerum genome.</title>
        <authorList>
            <person name="Gonzalez-Bertolin B."/>
            <person name="Monzon S."/>
            <person name="Zaballos A."/>
            <person name="Jimenez P."/>
            <person name="Dekumyoy P."/>
            <person name="Varona S."/>
            <person name="Cuesta I."/>
            <person name="Sumanam S."/>
            <person name="Adisakwattana P."/>
            <person name="Gasser R.B."/>
            <person name="Hernandez-Gonzalez A."/>
            <person name="Young N.D."/>
            <person name="Perteguer M.J."/>
        </authorList>
    </citation>
    <scope>NUCLEOTIDE SEQUENCE [LARGE SCALE GENOMIC DNA]</scope>
    <source>
        <strain evidence="4">AL3</strain>
        <tissue evidence="4">Liver</tissue>
    </source>
</reference>
<evidence type="ECO:0000313" key="5">
    <source>
        <dbReference type="Proteomes" id="UP001608902"/>
    </source>
</evidence>
<sequence length="392" mass="44264">MFILSNKCILQFLIIDNWFDHLSKNQLTSELLVTKDMLVILLLGMRDYLLTKDTASIQDAIDSIRAQLDYEPTAISQVNLALYSFSDAVQPSLRQQSIKPHWIFALDNLIRSTVQAAVSILSPDLSAMLSVQDVPGNRMSSVSRDSAGSHSEHSTVDSRSCSIGHGITRESLWANLSSEMRKELKSLVEENRKLFEELVCVEREYKELLQSTLKEKRIRVERLTDFLSDLGGGTGSSQVSPLPLPLMPSLSASGRTSNETSLSTNITTNSPLSGNDSSQLTITNNVSIRNDELAQWLRSVYCDDNTIHRIQQEEYTKNDLIDFITREELLRLGLRGGVACRIWRLIVAARERQRYTEHISPSSLRSRHSSMDDFHSNTDFTKLIVQPKFAVW</sequence>
<organism evidence="4 5">
    <name type="scientific">Gnathostoma spinigerum</name>
    <dbReference type="NCBI Taxonomy" id="75299"/>
    <lineage>
        <taxon>Eukaryota</taxon>
        <taxon>Metazoa</taxon>
        <taxon>Ecdysozoa</taxon>
        <taxon>Nematoda</taxon>
        <taxon>Chromadorea</taxon>
        <taxon>Rhabditida</taxon>
        <taxon>Spirurina</taxon>
        <taxon>Gnathostomatomorpha</taxon>
        <taxon>Gnathostomatoidea</taxon>
        <taxon>Gnathostomatidae</taxon>
        <taxon>Gnathostoma</taxon>
    </lineage>
</organism>
<gene>
    <name evidence="4" type="ORF">AB6A40_003706</name>
</gene>